<evidence type="ECO:0000313" key="7">
    <source>
        <dbReference type="Proteomes" id="UP000639396"/>
    </source>
</evidence>
<dbReference type="AlphaFoldDB" id="A0A927CGD6"/>
<evidence type="ECO:0000256" key="1">
    <source>
        <dbReference type="ARBA" id="ARBA00022485"/>
    </source>
</evidence>
<organism evidence="6 7">
    <name type="scientific">Paenibacillus oceani</name>
    <dbReference type="NCBI Taxonomy" id="2772510"/>
    <lineage>
        <taxon>Bacteria</taxon>
        <taxon>Bacillati</taxon>
        <taxon>Bacillota</taxon>
        <taxon>Bacilli</taxon>
        <taxon>Bacillales</taxon>
        <taxon>Paenibacillaceae</taxon>
        <taxon>Paenibacillus</taxon>
    </lineage>
</organism>
<proteinExistence type="predicted"/>
<keyword evidence="5" id="KW-0411">Iron-sulfur</keyword>
<gene>
    <name evidence="6" type="ORF">IDH45_29390</name>
</gene>
<dbReference type="GO" id="GO:0051539">
    <property type="term" value="F:4 iron, 4 sulfur cluster binding"/>
    <property type="evidence" value="ECO:0007669"/>
    <property type="project" value="UniProtKB-KW"/>
</dbReference>
<keyword evidence="2" id="KW-0479">Metal-binding</keyword>
<evidence type="ECO:0000256" key="4">
    <source>
        <dbReference type="ARBA" id="ARBA00023004"/>
    </source>
</evidence>
<dbReference type="PANTHER" id="PTHR43498:SF1">
    <property type="entry name" value="COB--COM HETERODISULFIDE REDUCTASE IRON-SULFUR SUBUNIT A"/>
    <property type="match status" value="1"/>
</dbReference>
<keyword evidence="4" id="KW-0408">Iron</keyword>
<comment type="caution">
    <text evidence="6">The sequence shown here is derived from an EMBL/GenBank/DDBJ whole genome shotgun (WGS) entry which is preliminary data.</text>
</comment>
<name>A0A927CGD6_9BACL</name>
<evidence type="ECO:0000256" key="3">
    <source>
        <dbReference type="ARBA" id="ARBA00023002"/>
    </source>
</evidence>
<dbReference type="GO" id="GO:0046872">
    <property type="term" value="F:metal ion binding"/>
    <property type="evidence" value="ECO:0007669"/>
    <property type="project" value="UniProtKB-KW"/>
</dbReference>
<evidence type="ECO:0000256" key="2">
    <source>
        <dbReference type="ARBA" id="ARBA00022723"/>
    </source>
</evidence>
<dbReference type="PANTHER" id="PTHR43498">
    <property type="entry name" value="FERREDOXIN:COB-COM HETERODISULFIDE REDUCTASE SUBUNIT A"/>
    <property type="match status" value="1"/>
</dbReference>
<dbReference type="InterPro" id="IPR039650">
    <property type="entry name" value="HdrA-like"/>
</dbReference>
<evidence type="ECO:0000313" key="6">
    <source>
        <dbReference type="EMBL" id="MBD2866107.1"/>
    </source>
</evidence>
<dbReference type="Proteomes" id="UP000639396">
    <property type="component" value="Unassembled WGS sequence"/>
</dbReference>
<reference evidence="6" key="1">
    <citation type="submission" date="2020-09" db="EMBL/GenBank/DDBJ databases">
        <title>A novel bacterium of genus Paenibacillus, isolated from South China Sea.</title>
        <authorList>
            <person name="Huang H."/>
            <person name="Mo K."/>
            <person name="Hu Y."/>
        </authorList>
    </citation>
    <scope>NUCLEOTIDE SEQUENCE</scope>
    <source>
        <strain evidence="6">IB182363</strain>
    </source>
</reference>
<keyword evidence="3" id="KW-0560">Oxidoreductase</keyword>
<dbReference type="Gene3D" id="3.50.50.60">
    <property type="entry name" value="FAD/NAD(P)-binding domain"/>
    <property type="match status" value="1"/>
</dbReference>
<dbReference type="InterPro" id="IPR036188">
    <property type="entry name" value="FAD/NAD-bd_sf"/>
</dbReference>
<keyword evidence="1" id="KW-0004">4Fe-4S</keyword>
<protein>
    <submittedName>
        <fullName evidence="6">FAD-dependent oxidoreductase</fullName>
    </submittedName>
</protein>
<evidence type="ECO:0000256" key="5">
    <source>
        <dbReference type="ARBA" id="ARBA00023014"/>
    </source>
</evidence>
<dbReference type="SUPFAM" id="SSF51905">
    <property type="entry name" value="FAD/NAD(P)-binding domain"/>
    <property type="match status" value="1"/>
</dbReference>
<dbReference type="EMBL" id="JACXJA010000052">
    <property type="protein sequence ID" value="MBD2866107.1"/>
    <property type="molecule type" value="Genomic_DNA"/>
</dbReference>
<sequence length="450" mass="48076">MGQYDVIVAGGGPSGTAAAIAAARGGAKTLLIERYGFLGGMITNALVGPMQSFHSKDEQLVLGIAEEAIAKLVELGGSPGHVKDMVGFAPSVTPVDVEKLKYVLQQMCVDSGVELMLHTVVTGADVSEGRIGKLHVYNKSGPQTVQAPVVVDCTGDGDVIWQAGVPFLKGREKDGLAQPMTMMFRMGGVDLERVRAYMALHPDEFVLAEDWENCSHVGVSGFFSLVREARQSDELTIERDRVLLFELPAPGEVSVNMTRVIRYDATDGQALTQAEIVSRAQVMEAVGFLNKRIPGFENATLINCGTQIGVRESRRMQGVYTLTGEDVLAGRKFDDVIARGSYPIDIHSPDSGDLDATEMKSASSYDIPYRCLLNDTARNLIAAGRCISATHEALASARVSPTAMAIGEAAGTAAALAAVSGIEPRQLDIRLLQKKLIEQGCNLGLQPEGR</sequence>
<keyword evidence="7" id="KW-1185">Reference proteome</keyword>
<dbReference type="GO" id="GO:0016491">
    <property type="term" value="F:oxidoreductase activity"/>
    <property type="evidence" value="ECO:0007669"/>
    <property type="project" value="UniProtKB-KW"/>
</dbReference>
<accession>A0A927CGD6</accession>
<dbReference type="Pfam" id="PF12831">
    <property type="entry name" value="FAD_oxidored"/>
    <property type="match status" value="1"/>
</dbReference>